<name>A0A7L8XGW5_9NEOP</name>
<dbReference type="GO" id="GO:0003954">
    <property type="term" value="F:NADH dehydrogenase activity"/>
    <property type="evidence" value="ECO:0007669"/>
    <property type="project" value="TreeGrafter"/>
</dbReference>
<feature type="transmembrane region" description="Helical" evidence="17">
    <location>
        <begin position="214"/>
        <end position="233"/>
    </location>
</feature>
<dbReference type="Pfam" id="PF00361">
    <property type="entry name" value="Proton_antipo_M"/>
    <property type="match status" value="1"/>
</dbReference>
<sequence>MTMLGIFMYVLGLFFIMVIDWWVYYFFLMLLMIFVMLLSMNSYYFSHLSYFFGMDILSFGMILLSIFICSLMVLVSIKLFRDNYFYKFYLMNNNFLVILLLVSFSSMNIFMFYLFFEISLIPVLLLIIGYGYQPERIQAGIYMLFYTLFMSFPLLVGIFYIYLISGTMIFNLIYDMNNFYLYLVLLLAFLVKMPMFIFHLWLPKAHVEASISGSMILAGVMLKLGGYGILRVMNFMVLTFMKFNLFFIVISLLGGLYASFLCLSQLDMKALIAYSSVVHMAFVIMGLLTMNHFGICGSYLLMLGHGLCSSGMFCLVNICYERLNSRSLVINKGLLHFMPSMTLWWFLLLAANMAAPPTINLLAEISLFMSILSKSKMMLIFIMLISFFSVVYNLYLFSYSQHGKFLMGVFGACSLNVREYLLLFIHWVFVNLMVLKVDLFYIMI</sequence>
<feature type="transmembrane region" description="Helical" evidence="17">
    <location>
        <begin position="84"/>
        <end position="104"/>
    </location>
</feature>
<dbReference type="InterPro" id="IPR003918">
    <property type="entry name" value="NADH_UbQ_OxRdtase"/>
</dbReference>
<feature type="transmembrane region" description="Helical" evidence="17">
    <location>
        <begin position="179"/>
        <end position="202"/>
    </location>
</feature>
<dbReference type="GO" id="GO:0042773">
    <property type="term" value="P:ATP synthesis coupled electron transport"/>
    <property type="evidence" value="ECO:0007669"/>
    <property type="project" value="InterPro"/>
</dbReference>
<feature type="transmembrane region" description="Helical" evidence="17">
    <location>
        <begin position="7"/>
        <end position="36"/>
    </location>
</feature>
<evidence type="ECO:0000259" key="18">
    <source>
        <dbReference type="Pfam" id="PF00361"/>
    </source>
</evidence>
<organism evidence="20">
    <name type="scientific">Stenopsyche angustata</name>
    <dbReference type="NCBI Taxonomy" id="1560148"/>
    <lineage>
        <taxon>Eukaryota</taxon>
        <taxon>Metazoa</taxon>
        <taxon>Ecdysozoa</taxon>
        <taxon>Arthropoda</taxon>
        <taxon>Hexapoda</taxon>
        <taxon>Insecta</taxon>
        <taxon>Pterygota</taxon>
        <taxon>Neoptera</taxon>
        <taxon>Endopterygota</taxon>
        <taxon>Trichoptera</taxon>
        <taxon>Annulipalpia</taxon>
        <taxon>Philopotamoidea</taxon>
        <taxon>Stenopsychidae</taxon>
        <taxon>Stenopsychinae</taxon>
        <taxon>Stenopsyche</taxon>
    </lineage>
</organism>
<gene>
    <name evidence="20" type="primary">nad4</name>
</gene>
<keyword evidence="13 17" id="KW-0830">Ubiquinone</keyword>
<dbReference type="GO" id="GO:0031966">
    <property type="term" value="C:mitochondrial membrane"/>
    <property type="evidence" value="ECO:0007669"/>
    <property type="project" value="UniProtKB-SubCell"/>
</dbReference>
<dbReference type="AlphaFoldDB" id="A0A7L8XGW5"/>
<evidence type="ECO:0000256" key="13">
    <source>
        <dbReference type="ARBA" id="ARBA00023075"/>
    </source>
</evidence>
<evidence type="ECO:0000256" key="15">
    <source>
        <dbReference type="ARBA" id="ARBA00023136"/>
    </source>
</evidence>
<keyword evidence="8 17" id="KW-0812">Transmembrane</keyword>
<keyword evidence="14 17" id="KW-0496">Mitochondrion</keyword>
<reference evidence="20" key="2">
    <citation type="submission" date="2020-06" db="EMBL/GenBank/DDBJ databases">
        <authorList>
            <person name="Wang Y."/>
            <person name="Zhong X."/>
        </authorList>
    </citation>
    <scope>NUCLEOTIDE SEQUENCE</scope>
</reference>
<keyword evidence="7 17" id="KW-0679">Respiratory chain</keyword>
<keyword evidence="15 17" id="KW-0472">Membrane</keyword>
<evidence type="ECO:0000256" key="8">
    <source>
        <dbReference type="ARBA" id="ARBA00022692"/>
    </source>
</evidence>
<keyword evidence="9" id="KW-1278">Translocase</keyword>
<feature type="transmembrane region" description="Helical" evidence="17">
    <location>
        <begin position="379"/>
        <end position="399"/>
    </location>
</feature>
<evidence type="ECO:0000313" key="20">
    <source>
        <dbReference type="EMBL" id="QOH91247.1"/>
    </source>
</evidence>
<evidence type="ECO:0000256" key="17">
    <source>
        <dbReference type="RuleBase" id="RU003297"/>
    </source>
</evidence>
<evidence type="ECO:0000256" key="4">
    <source>
        <dbReference type="ARBA" id="ARBA00012944"/>
    </source>
</evidence>
<evidence type="ECO:0000256" key="3">
    <source>
        <dbReference type="ARBA" id="ARBA00009025"/>
    </source>
</evidence>
<comment type="similarity">
    <text evidence="3 17">Belongs to the complex I subunit 4 family.</text>
</comment>
<evidence type="ECO:0000256" key="5">
    <source>
        <dbReference type="ARBA" id="ARBA00021006"/>
    </source>
</evidence>
<evidence type="ECO:0000259" key="19">
    <source>
        <dbReference type="Pfam" id="PF01059"/>
    </source>
</evidence>
<evidence type="ECO:0000256" key="14">
    <source>
        <dbReference type="ARBA" id="ARBA00023128"/>
    </source>
</evidence>
<feature type="transmembrane region" description="Helical" evidence="17">
    <location>
        <begin position="341"/>
        <end position="359"/>
    </location>
</feature>
<evidence type="ECO:0000256" key="6">
    <source>
        <dbReference type="ARBA" id="ARBA00022448"/>
    </source>
</evidence>
<dbReference type="GO" id="GO:0015990">
    <property type="term" value="P:electron transport coupled proton transport"/>
    <property type="evidence" value="ECO:0007669"/>
    <property type="project" value="TreeGrafter"/>
</dbReference>
<feature type="transmembrane region" description="Helical" evidence="17">
    <location>
        <begin position="245"/>
        <end position="264"/>
    </location>
</feature>
<comment type="function">
    <text evidence="17">Core subunit of the mitochondrial membrane respiratory chain NADH dehydrogenase (Complex I) which catalyzes electron transfer from NADH through the respiratory chain, using ubiquinone as an electron acceptor. Essential for the catalytic activity and assembly of complex I.</text>
</comment>
<evidence type="ECO:0000256" key="7">
    <source>
        <dbReference type="ARBA" id="ARBA00022660"/>
    </source>
</evidence>
<dbReference type="PANTHER" id="PTHR43507">
    <property type="entry name" value="NADH-UBIQUINONE OXIDOREDUCTASE CHAIN 4"/>
    <property type="match status" value="1"/>
</dbReference>
<dbReference type="GO" id="GO:0008137">
    <property type="term" value="F:NADH dehydrogenase (ubiquinone) activity"/>
    <property type="evidence" value="ECO:0007669"/>
    <property type="project" value="UniProtKB-UniRule"/>
</dbReference>
<evidence type="ECO:0000256" key="16">
    <source>
        <dbReference type="ARBA" id="ARBA00049551"/>
    </source>
</evidence>
<feature type="transmembrane region" description="Helical" evidence="17">
    <location>
        <begin position="271"/>
        <end position="293"/>
    </location>
</feature>
<dbReference type="EC" id="7.1.1.2" evidence="4 17"/>
<protein>
    <recommendedName>
        <fullName evidence="5 17">NADH-ubiquinone oxidoreductase chain 4</fullName>
        <ecNumber evidence="4 17">7.1.1.2</ecNumber>
    </recommendedName>
</protein>
<evidence type="ECO:0000256" key="9">
    <source>
        <dbReference type="ARBA" id="ARBA00022967"/>
    </source>
</evidence>
<dbReference type="PANTHER" id="PTHR43507:SF20">
    <property type="entry name" value="NADH-UBIQUINONE OXIDOREDUCTASE CHAIN 4"/>
    <property type="match status" value="1"/>
</dbReference>
<evidence type="ECO:0000256" key="11">
    <source>
        <dbReference type="ARBA" id="ARBA00022989"/>
    </source>
</evidence>
<geneLocation type="mitochondrion" evidence="20"/>
<dbReference type="EMBL" id="MT677866">
    <property type="protein sequence ID" value="QOH91247.1"/>
    <property type="molecule type" value="Genomic_DNA"/>
</dbReference>
<reference evidence="20" key="1">
    <citation type="journal article" date="2020" name="Mitochondrial DNA Part B Resour">
        <title>Characterization of the complete mitochondrial genome of Stenopsyche angustata (Trichoptera, Stenopsychidae).</title>
        <authorList>
            <person name="Huang J.-C."/>
            <person name="Wang X.-X."/>
            <person name="Zhong X.-F."/>
            <person name="Li Y.-M."/>
            <person name="Qin H.-L."/>
            <person name="Wang Y.-J."/>
            <person name="Wang H."/>
        </authorList>
    </citation>
    <scope>NUCLEOTIDE SEQUENCE</scope>
</reference>
<comment type="subcellular location">
    <subcellularLocation>
        <location evidence="2 17">Mitochondrion membrane</location>
        <topology evidence="2 17">Multi-pass membrane protein</topology>
    </subcellularLocation>
</comment>
<feature type="transmembrane region" description="Helical" evidence="17">
    <location>
        <begin position="110"/>
        <end position="132"/>
    </location>
</feature>
<feature type="transmembrane region" description="Helical" evidence="17">
    <location>
        <begin position="56"/>
        <end position="77"/>
    </location>
</feature>
<dbReference type="PRINTS" id="PR01437">
    <property type="entry name" value="NUOXDRDTASE4"/>
</dbReference>
<evidence type="ECO:0000256" key="1">
    <source>
        <dbReference type="ARBA" id="ARBA00003257"/>
    </source>
</evidence>
<keyword evidence="11 17" id="KW-1133">Transmembrane helix</keyword>
<dbReference type="Pfam" id="PF01059">
    <property type="entry name" value="Oxidored_q5_N"/>
    <property type="match status" value="1"/>
</dbReference>
<feature type="transmembrane region" description="Helical" evidence="17">
    <location>
        <begin position="299"/>
        <end position="320"/>
    </location>
</feature>
<accession>A0A7L8XGW5</accession>
<dbReference type="InterPro" id="IPR001750">
    <property type="entry name" value="ND/Mrp_TM"/>
</dbReference>
<feature type="transmembrane region" description="Helical" evidence="17">
    <location>
        <begin position="420"/>
        <end position="443"/>
    </location>
</feature>
<comment type="catalytic activity">
    <reaction evidence="16 17">
        <text>a ubiquinone + NADH + 5 H(+)(in) = a ubiquinol + NAD(+) + 4 H(+)(out)</text>
        <dbReference type="Rhea" id="RHEA:29091"/>
        <dbReference type="Rhea" id="RHEA-COMP:9565"/>
        <dbReference type="Rhea" id="RHEA-COMP:9566"/>
        <dbReference type="ChEBI" id="CHEBI:15378"/>
        <dbReference type="ChEBI" id="CHEBI:16389"/>
        <dbReference type="ChEBI" id="CHEBI:17976"/>
        <dbReference type="ChEBI" id="CHEBI:57540"/>
        <dbReference type="ChEBI" id="CHEBI:57945"/>
        <dbReference type="EC" id="7.1.1.2"/>
    </reaction>
</comment>
<feature type="domain" description="NADH:quinone oxidoreductase/Mrp antiporter transmembrane" evidence="18">
    <location>
        <begin position="106"/>
        <end position="388"/>
    </location>
</feature>
<keyword evidence="6 17" id="KW-0813">Transport</keyword>
<comment type="function">
    <text evidence="1">Core subunit of the mitochondrial membrane respiratory chain NADH dehydrogenase (Complex I) that is believed to belong to the minimal assembly required for catalysis. Complex I functions in the transfer of electrons from NADH to the respiratory chain. The immediate electron acceptor for the enzyme is believed to be ubiquinone.</text>
</comment>
<feature type="transmembrane region" description="Helical" evidence="17">
    <location>
        <begin position="144"/>
        <end position="173"/>
    </location>
</feature>
<feature type="domain" description="NADH:ubiquinone oxidoreductase chain 4 N-terminal" evidence="19">
    <location>
        <begin position="3"/>
        <end position="102"/>
    </location>
</feature>
<evidence type="ECO:0000256" key="2">
    <source>
        <dbReference type="ARBA" id="ARBA00004225"/>
    </source>
</evidence>
<evidence type="ECO:0000256" key="10">
    <source>
        <dbReference type="ARBA" id="ARBA00022982"/>
    </source>
</evidence>
<evidence type="ECO:0000256" key="12">
    <source>
        <dbReference type="ARBA" id="ARBA00023027"/>
    </source>
</evidence>
<dbReference type="InterPro" id="IPR000260">
    <property type="entry name" value="NADH4_N"/>
</dbReference>
<keyword evidence="10 17" id="KW-0249">Electron transport</keyword>
<proteinExistence type="inferred from homology"/>
<keyword evidence="12 17" id="KW-0520">NAD</keyword>
<dbReference type="GO" id="GO:0048039">
    <property type="term" value="F:ubiquinone binding"/>
    <property type="evidence" value="ECO:0007669"/>
    <property type="project" value="TreeGrafter"/>
</dbReference>